<gene>
    <name evidence="16" type="ORF">METZ01_LOCUS142641</name>
</gene>
<protein>
    <recommendedName>
        <fullName evidence="5">Probable periplasmic serine endoprotease DegP-like</fullName>
        <ecNumber evidence="4">3.4.21.107</ecNumber>
    </recommendedName>
    <alternativeName>
        <fullName evidence="13">Protease Do</fullName>
    </alternativeName>
</protein>
<dbReference type="InterPro" id="IPR001940">
    <property type="entry name" value="Peptidase_S1C"/>
</dbReference>
<dbReference type="EMBL" id="UINC01021694">
    <property type="protein sequence ID" value="SVA89787.1"/>
    <property type="molecule type" value="Genomic_DNA"/>
</dbReference>
<dbReference type="SMART" id="SM00228">
    <property type="entry name" value="PDZ"/>
    <property type="match status" value="2"/>
</dbReference>
<dbReference type="SUPFAM" id="SSF50494">
    <property type="entry name" value="Trypsin-like serine proteases"/>
    <property type="match status" value="1"/>
</dbReference>
<evidence type="ECO:0000256" key="8">
    <source>
        <dbReference type="ARBA" id="ARBA00022737"/>
    </source>
</evidence>
<dbReference type="Pfam" id="PF13365">
    <property type="entry name" value="Trypsin_2"/>
    <property type="match status" value="1"/>
</dbReference>
<evidence type="ECO:0000256" key="5">
    <source>
        <dbReference type="ARBA" id="ARBA00013958"/>
    </source>
</evidence>
<feature type="domain" description="PDZ" evidence="15">
    <location>
        <begin position="294"/>
        <end position="385"/>
    </location>
</feature>
<dbReference type="PRINTS" id="PR00834">
    <property type="entry name" value="PROTEASES2C"/>
</dbReference>
<evidence type="ECO:0000256" key="12">
    <source>
        <dbReference type="ARBA" id="ARBA00023016"/>
    </source>
</evidence>
<name>A0A381ZM26_9ZZZZ</name>
<feature type="compositionally biased region" description="Basic and acidic residues" evidence="14">
    <location>
        <begin position="96"/>
        <end position="117"/>
    </location>
</feature>
<keyword evidence="9" id="KW-0574">Periplasm</keyword>
<keyword evidence="7" id="KW-0732">Signal</keyword>
<comment type="similarity">
    <text evidence="3">Belongs to the peptidase S1C family.</text>
</comment>
<accession>A0A381ZM26</accession>
<dbReference type="CDD" id="cd10839">
    <property type="entry name" value="cpPDZ1_DegP-like"/>
    <property type="match status" value="1"/>
</dbReference>
<evidence type="ECO:0000256" key="7">
    <source>
        <dbReference type="ARBA" id="ARBA00022729"/>
    </source>
</evidence>
<evidence type="ECO:0000256" key="14">
    <source>
        <dbReference type="SAM" id="MobiDB-lite"/>
    </source>
</evidence>
<dbReference type="PANTHER" id="PTHR22939:SF130">
    <property type="entry name" value="PERIPLASMIC SERINE ENDOPROTEASE DEGP-LIKE-RELATED"/>
    <property type="match status" value="1"/>
</dbReference>
<dbReference type="AlphaFoldDB" id="A0A381ZM26"/>
<reference evidence="16" key="1">
    <citation type="submission" date="2018-05" db="EMBL/GenBank/DDBJ databases">
        <authorList>
            <person name="Lanie J.A."/>
            <person name="Ng W.-L."/>
            <person name="Kazmierczak K.M."/>
            <person name="Andrzejewski T.M."/>
            <person name="Davidsen T.M."/>
            <person name="Wayne K.J."/>
            <person name="Tettelin H."/>
            <person name="Glass J.I."/>
            <person name="Rusch D."/>
            <person name="Podicherti R."/>
            <person name="Tsui H.-C.T."/>
            <person name="Winkler M.E."/>
        </authorList>
    </citation>
    <scope>NUCLEOTIDE SEQUENCE</scope>
</reference>
<dbReference type="PROSITE" id="PS50106">
    <property type="entry name" value="PDZ"/>
    <property type="match status" value="1"/>
</dbReference>
<evidence type="ECO:0000256" key="9">
    <source>
        <dbReference type="ARBA" id="ARBA00022764"/>
    </source>
</evidence>
<dbReference type="Gene3D" id="2.30.42.10">
    <property type="match status" value="2"/>
</dbReference>
<keyword evidence="11" id="KW-0720">Serine protease</keyword>
<dbReference type="FunFam" id="2.40.10.10:FF:000001">
    <property type="entry name" value="Periplasmic serine protease DegS"/>
    <property type="match status" value="1"/>
</dbReference>
<dbReference type="InterPro" id="IPR009003">
    <property type="entry name" value="Peptidase_S1_PA"/>
</dbReference>
<evidence type="ECO:0000256" key="2">
    <source>
        <dbReference type="ARBA" id="ARBA00004418"/>
    </source>
</evidence>
<proteinExistence type="inferred from homology"/>
<evidence type="ECO:0000256" key="6">
    <source>
        <dbReference type="ARBA" id="ARBA00022670"/>
    </source>
</evidence>
<comment type="subcellular location">
    <subcellularLocation>
        <location evidence="2">Periplasm</location>
    </subcellularLocation>
</comment>
<evidence type="ECO:0000256" key="3">
    <source>
        <dbReference type="ARBA" id="ARBA00010541"/>
    </source>
</evidence>
<evidence type="ECO:0000256" key="11">
    <source>
        <dbReference type="ARBA" id="ARBA00022825"/>
    </source>
</evidence>
<dbReference type="GO" id="GO:0006508">
    <property type="term" value="P:proteolysis"/>
    <property type="evidence" value="ECO:0007669"/>
    <property type="project" value="UniProtKB-KW"/>
</dbReference>
<dbReference type="InterPro" id="IPR001478">
    <property type="entry name" value="PDZ"/>
</dbReference>
<dbReference type="GO" id="GO:0004252">
    <property type="term" value="F:serine-type endopeptidase activity"/>
    <property type="evidence" value="ECO:0007669"/>
    <property type="project" value="InterPro"/>
</dbReference>
<dbReference type="EC" id="3.4.21.107" evidence="4"/>
<keyword evidence="12" id="KW-0346">Stress response</keyword>
<keyword evidence="8" id="KW-0677">Repeat</keyword>
<dbReference type="PANTHER" id="PTHR22939">
    <property type="entry name" value="SERINE PROTEASE FAMILY S1C HTRA-RELATED"/>
    <property type="match status" value="1"/>
</dbReference>
<evidence type="ECO:0000256" key="4">
    <source>
        <dbReference type="ARBA" id="ARBA00013035"/>
    </source>
</evidence>
<keyword evidence="6" id="KW-0645">Protease</keyword>
<sequence length="517" mass="56797">MRIQRVAITILLVTVIILGGLTVNWDNQGISTQTAASQVDETDLQYLEHANNAFIKLVNSAKPAVVQISTSRRVGEQSRNQPRDRFEDFFRFFPEFPERRQPDDPEEDRGNEGDRDMPNGLGSGVIVSSSGYILTNNHVIQEADDITVTLSDGREFDAEVVGTDSGAQGTDLAVLKIDAEKLSSLEFGDSDQLQVGEWVVAIGSPLGLDQTVTRGIVSAKGRSTDDIRIASYADFIQTDASINRGNSGGALINIRGQLVGINTAIATGGGLSYGNIGIGFAIPSKLVQRVMTQLIEKGEVERGWLGVMIQDVDHNLAEKLEFEKPHGALITMVGKNSPAEKGGMRHGDVVLEFDGVQIRDRDHLRYVVASAGIDSTVNVKVIRQGQKRDLKIKLAKRTEEAITALSNRLVPPGEDADQEVFSGIQVQNLTSELAKRYNHQDQKGVIVVKVKQRSAASKAGIREGDLIQEIDWEKVESLADYRRRLDQLKDESKVTLYVRHESGNPEFITINVEQNED</sequence>
<dbReference type="InterPro" id="IPR011782">
    <property type="entry name" value="Pept_S1C_Do"/>
</dbReference>
<evidence type="ECO:0000256" key="1">
    <source>
        <dbReference type="ARBA" id="ARBA00001772"/>
    </source>
</evidence>
<evidence type="ECO:0000256" key="13">
    <source>
        <dbReference type="ARBA" id="ARBA00032850"/>
    </source>
</evidence>
<dbReference type="Gene3D" id="2.40.10.120">
    <property type="match status" value="1"/>
</dbReference>
<organism evidence="16">
    <name type="scientific">marine metagenome</name>
    <dbReference type="NCBI Taxonomy" id="408172"/>
    <lineage>
        <taxon>unclassified sequences</taxon>
        <taxon>metagenomes</taxon>
        <taxon>ecological metagenomes</taxon>
    </lineage>
</organism>
<feature type="region of interest" description="Disordered" evidence="14">
    <location>
        <begin position="96"/>
        <end position="122"/>
    </location>
</feature>
<dbReference type="SUPFAM" id="SSF50156">
    <property type="entry name" value="PDZ domain-like"/>
    <property type="match status" value="2"/>
</dbReference>
<evidence type="ECO:0000259" key="15">
    <source>
        <dbReference type="PROSITE" id="PS50106"/>
    </source>
</evidence>
<comment type="catalytic activity">
    <reaction evidence="1">
        <text>Acts on substrates that are at least partially unfolded. The cleavage site P1 residue is normally between a pair of hydrophobic residues, such as Val-|-Val.</text>
        <dbReference type="EC" id="3.4.21.107"/>
    </reaction>
</comment>
<dbReference type="Pfam" id="PF13180">
    <property type="entry name" value="PDZ_2"/>
    <property type="match status" value="2"/>
</dbReference>
<dbReference type="NCBIfam" id="TIGR02037">
    <property type="entry name" value="degP_htrA_DO"/>
    <property type="match status" value="1"/>
</dbReference>
<evidence type="ECO:0000313" key="16">
    <source>
        <dbReference type="EMBL" id="SVA89787.1"/>
    </source>
</evidence>
<evidence type="ECO:0000256" key="10">
    <source>
        <dbReference type="ARBA" id="ARBA00022801"/>
    </source>
</evidence>
<dbReference type="InterPro" id="IPR036034">
    <property type="entry name" value="PDZ_sf"/>
</dbReference>
<keyword evidence="10" id="KW-0378">Hydrolase</keyword>